<dbReference type="InterPro" id="IPR008266">
    <property type="entry name" value="Tyr_kinase_AS"/>
</dbReference>
<dbReference type="EMBL" id="KL198004">
    <property type="protein sequence ID" value="KDQ32552.1"/>
    <property type="molecule type" value="Genomic_DNA"/>
</dbReference>
<dbReference type="SUPFAM" id="SSF56112">
    <property type="entry name" value="Protein kinase-like (PK-like)"/>
    <property type="match status" value="1"/>
</dbReference>
<dbReference type="GO" id="GO:0004672">
    <property type="term" value="F:protein kinase activity"/>
    <property type="evidence" value="ECO:0007669"/>
    <property type="project" value="InterPro"/>
</dbReference>
<organism evidence="2 3">
    <name type="scientific">Pleurotus ostreatus (strain PC15)</name>
    <name type="common">Oyster mushroom</name>
    <dbReference type="NCBI Taxonomy" id="1137138"/>
    <lineage>
        <taxon>Eukaryota</taxon>
        <taxon>Fungi</taxon>
        <taxon>Dikarya</taxon>
        <taxon>Basidiomycota</taxon>
        <taxon>Agaricomycotina</taxon>
        <taxon>Agaricomycetes</taxon>
        <taxon>Agaricomycetidae</taxon>
        <taxon>Agaricales</taxon>
        <taxon>Pleurotineae</taxon>
        <taxon>Pleurotaceae</taxon>
        <taxon>Pleurotus</taxon>
    </lineage>
</organism>
<gene>
    <name evidence="2" type="ORF">PLEOSDRAFT_1098553</name>
</gene>
<dbReference type="InterPro" id="IPR011009">
    <property type="entry name" value="Kinase-like_dom_sf"/>
</dbReference>
<dbReference type="AlphaFoldDB" id="A0A067P7Y8"/>
<dbReference type="VEuPathDB" id="FungiDB:PLEOSDRAFT_1098553"/>
<proteinExistence type="predicted"/>
<accession>A0A067P7Y8</accession>
<dbReference type="Proteomes" id="UP000027073">
    <property type="component" value="Unassembled WGS sequence"/>
</dbReference>
<evidence type="ECO:0000313" key="3">
    <source>
        <dbReference type="Proteomes" id="UP000027073"/>
    </source>
</evidence>
<dbReference type="PANTHER" id="PTHR38248:SF2">
    <property type="entry name" value="FUNK1 11"/>
    <property type="match status" value="1"/>
</dbReference>
<feature type="domain" description="Fungal-type protein kinase" evidence="1">
    <location>
        <begin position="12"/>
        <end position="145"/>
    </location>
</feature>
<evidence type="ECO:0000313" key="2">
    <source>
        <dbReference type="EMBL" id="KDQ32552.1"/>
    </source>
</evidence>
<dbReference type="Pfam" id="PF17667">
    <property type="entry name" value="Pkinase_fungal"/>
    <property type="match status" value="1"/>
</dbReference>
<evidence type="ECO:0000259" key="1">
    <source>
        <dbReference type="Pfam" id="PF17667"/>
    </source>
</evidence>
<sequence>MEATFQDKKQRHTGSATLVGIGHKHIYKRVHTRFVVAEVGSPLEAFPSSKVMFGAIHDAFQAHKQAYEECGIIHRDVSGGNILILDNNLLNDWDLAKKEAEDQDATLVPDRTGTWQFMSFGLLQDPYKRHTARGDLESFFWVVLYYGLHYLSHSFTKNVPAIMADIFDKFAFTHPDGVARGGTTKAALVRCPPLIDFVFRAVSLLKKWQYRYDLTTHDPTSDDEDEDEGEYVPVTHSDMEFIWIQALQSPL</sequence>
<dbReference type="OrthoDB" id="2747778at2759"/>
<protein>
    <recommendedName>
        <fullName evidence="1">Fungal-type protein kinase domain-containing protein</fullName>
    </recommendedName>
</protein>
<name>A0A067P7Y8_PLEO1</name>
<dbReference type="PROSITE" id="PS00109">
    <property type="entry name" value="PROTEIN_KINASE_TYR"/>
    <property type="match status" value="1"/>
</dbReference>
<dbReference type="InterPro" id="IPR040976">
    <property type="entry name" value="Pkinase_fungal"/>
</dbReference>
<dbReference type="PANTHER" id="PTHR38248">
    <property type="entry name" value="FUNK1 6"/>
    <property type="match status" value="1"/>
</dbReference>
<dbReference type="InParanoid" id="A0A067P7Y8"/>
<reference evidence="3" key="1">
    <citation type="journal article" date="2014" name="Proc. Natl. Acad. Sci. U.S.A.">
        <title>Extensive sampling of basidiomycete genomes demonstrates inadequacy of the white-rot/brown-rot paradigm for wood decay fungi.</title>
        <authorList>
            <person name="Riley R."/>
            <person name="Salamov A.A."/>
            <person name="Brown D.W."/>
            <person name="Nagy L.G."/>
            <person name="Floudas D."/>
            <person name="Held B.W."/>
            <person name="Levasseur A."/>
            <person name="Lombard V."/>
            <person name="Morin E."/>
            <person name="Otillar R."/>
            <person name="Lindquist E.A."/>
            <person name="Sun H."/>
            <person name="LaButti K.M."/>
            <person name="Schmutz J."/>
            <person name="Jabbour D."/>
            <person name="Luo H."/>
            <person name="Baker S.E."/>
            <person name="Pisabarro A.G."/>
            <person name="Walton J.D."/>
            <person name="Blanchette R.A."/>
            <person name="Henrissat B."/>
            <person name="Martin F."/>
            <person name="Cullen D."/>
            <person name="Hibbett D.S."/>
            <person name="Grigoriev I.V."/>
        </authorList>
    </citation>
    <scope>NUCLEOTIDE SEQUENCE [LARGE SCALE GENOMIC DNA]</scope>
    <source>
        <strain evidence="3">PC15</strain>
    </source>
</reference>
<dbReference type="HOGENOM" id="CLU_1107488_0_0_1"/>
<dbReference type="Gene3D" id="1.10.510.10">
    <property type="entry name" value="Transferase(Phosphotransferase) domain 1"/>
    <property type="match status" value="1"/>
</dbReference>